<organism evidence="3 4">
    <name type="scientific">Columbina picui</name>
    <name type="common">Picui ground-dove</name>
    <dbReference type="NCBI Taxonomy" id="115618"/>
    <lineage>
        <taxon>Eukaryota</taxon>
        <taxon>Metazoa</taxon>
        <taxon>Chordata</taxon>
        <taxon>Craniata</taxon>
        <taxon>Vertebrata</taxon>
        <taxon>Euteleostomi</taxon>
        <taxon>Archelosauria</taxon>
        <taxon>Archosauria</taxon>
        <taxon>Dinosauria</taxon>
        <taxon>Saurischia</taxon>
        <taxon>Theropoda</taxon>
        <taxon>Coelurosauria</taxon>
        <taxon>Aves</taxon>
        <taxon>Neognathae</taxon>
        <taxon>Neoaves</taxon>
        <taxon>Columbimorphae</taxon>
        <taxon>Columbiformes</taxon>
        <taxon>Columbidae</taxon>
        <taxon>Columbina</taxon>
    </lineage>
</organism>
<dbReference type="InterPro" id="IPR039251">
    <property type="entry name" value="OXLD1"/>
</dbReference>
<dbReference type="GO" id="GO:0005739">
    <property type="term" value="C:mitochondrion"/>
    <property type="evidence" value="ECO:0007669"/>
    <property type="project" value="TreeGrafter"/>
</dbReference>
<evidence type="ECO:0000313" key="3">
    <source>
        <dbReference type="EMBL" id="NWQ84466.1"/>
    </source>
</evidence>
<sequence length="91" mass="9620">SDTPGRAGTAGSDGGSGTARGEGALPPLPPPPTNCCGTGCPSCVWVAYVEQLLARYRDGGHRALAAIEEHVQDENVKMILRMEIRQRMAKD</sequence>
<name>A0A7K4SF59_COLPI</name>
<dbReference type="OrthoDB" id="10064411at2759"/>
<dbReference type="InterPro" id="IPR019180">
    <property type="entry name" value="Oxidoreductase-like_N"/>
</dbReference>
<dbReference type="PANTHER" id="PTHR21193">
    <property type="entry name" value="OXIDOREDUCTASE-LIKE DOMAIN-CONTAINING PROTEIN 1"/>
    <property type="match status" value="1"/>
</dbReference>
<gene>
    <name evidence="3" type="primary">Oxld1</name>
    <name evidence="3" type="ORF">COLPIC_R14400</name>
</gene>
<feature type="compositionally biased region" description="Low complexity" evidence="1">
    <location>
        <begin position="1"/>
        <end position="10"/>
    </location>
</feature>
<protein>
    <submittedName>
        <fullName evidence="3">OXLD1 protein</fullName>
    </submittedName>
</protein>
<dbReference type="AlphaFoldDB" id="A0A7K4SF59"/>
<keyword evidence="4" id="KW-1185">Reference proteome</keyword>
<feature type="non-terminal residue" evidence="3">
    <location>
        <position position="91"/>
    </location>
</feature>
<evidence type="ECO:0000313" key="4">
    <source>
        <dbReference type="Proteomes" id="UP000530263"/>
    </source>
</evidence>
<dbReference type="EMBL" id="VYZG01005514">
    <property type="protein sequence ID" value="NWQ84466.1"/>
    <property type="molecule type" value="Genomic_DNA"/>
</dbReference>
<comment type="caution">
    <text evidence="3">The sequence shown here is derived from an EMBL/GenBank/DDBJ whole genome shotgun (WGS) entry which is preliminary data.</text>
</comment>
<evidence type="ECO:0000256" key="1">
    <source>
        <dbReference type="SAM" id="MobiDB-lite"/>
    </source>
</evidence>
<feature type="domain" description="Oxidoreductase-like" evidence="2">
    <location>
        <begin position="25"/>
        <end position="52"/>
    </location>
</feature>
<dbReference type="Proteomes" id="UP000530263">
    <property type="component" value="Unassembled WGS sequence"/>
</dbReference>
<dbReference type="PANTHER" id="PTHR21193:SF3">
    <property type="entry name" value="OXIDOREDUCTASE-LIKE DOMAIN-CONTAINING PROTEIN 1"/>
    <property type="match status" value="1"/>
</dbReference>
<proteinExistence type="predicted"/>
<reference evidence="3 4" key="1">
    <citation type="submission" date="2019-09" db="EMBL/GenBank/DDBJ databases">
        <title>Bird 10,000 Genomes (B10K) Project - Family phase.</title>
        <authorList>
            <person name="Zhang G."/>
        </authorList>
    </citation>
    <scope>NUCLEOTIDE SEQUENCE [LARGE SCALE GENOMIC DNA]</scope>
    <source>
        <strain evidence="3">B10K-DU-021-26</strain>
        <tissue evidence="3">Mixed tissue sample</tissue>
    </source>
</reference>
<accession>A0A7K4SF59</accession>
<feature type="compositionally biased region" description="Gly residues" evidence="1">
    <location>
        <begin position="11"/>
        <end position="20"/>
    </location>
</feature>
<feature type="non-terminal residue" evidence="3">
    <location>
        <position position="1"/>
    </location>
</feature>
<feature type="region of interest" description="Disordered" evidence="1">
    <location>
        <begin position="1"/>
        <end position="32"/>
    </location>
</feature>
<evidence type="ECO:0000259" key="2">
    <source>
        <dbReference type="Pfam" id="PF09791"/>
    </source>
</evidence>
<dbReference type="Pfam" id="PF09791">
    <property type="entry name" value="Oxidored-like"/>
    <property type="match status" value="1"/>
</dbReference>